<dbReference type="EMBL" id="MU274920">
    <property type="protein sequence ID" value="KAI0086954.1"/>
    <property type="molecule type" value="Genomic_DNA"/>
</dbReference>
<protein>
    <submittedName>
        <fullName evidence="1">CHAT domain-containing protein</fullName>
    </submittedName>
</protein>
<keyword evidence="2" id="KW-1185">Reference proteome</keyword>
<sequence>MNLYPSNDGPSTSAVRPGDDESNLNVIWTEPDRLRIAYLWRQLNSRYMAVGNADDLNYATAIVQLLLKITPSDHPARFAVLAGLGLAQRGRFERQSGSNPDGLEDAITSSRQAVELTPDDHPKKPSLLANLGVVLHQRFESVGSTEDLRASIVALTRAITLTPKGDPDRPSRMNSLGIVQQACYQRLGNPDDLEAAVTTLRQATELEAAEHPQKPTWMNNLGVAYQARFERFGNLDDLDASIVAVDKAINLAPDGHPYKAAWLNNLGSSYQARFSQLGELADLEAAIVALRRSSYLTSDHHLDKPMTLSNLSGAYQTRFERLGVLNDLQESIEALSQAVKLTPDDHPQKCSRLINLGSAQLSRFERLGYLDDLETAVASKRHAVRLIPEGHTEKPALLAGLGVAQKRQFQYHGRLEDSEASIASMELAVKLTPDDHPDMAARMSALAVTQHDRFVHLGNLDDLEAAIAAQSRSIELTPDGHPQKPSRLGNLGISLHARYERLGDPDDLNTAISAKCLGIKLTPEGHPDKAAWSNNLGNAQQARFQLLGDLDDLDAAISSHRQAINLTPDARRPQNPMWLNNLGNAYQARFACTKAPEDIEMAVASHSRAVELILAGHSSQAGLLANVSRSLVARMRSPNATPDDLSAATEAGLAALVERSGDPMKRLNAGTRLISLLSDPLSLASTDVLLQVHQRVLDLVPQIVWLGHDVNRQYQELGSDELEMLYNHAAAAAIAAGQYQRAVEWLESGRSIVWSQVLHLPTPLDCLRCEHPQLASEFERISQALRKHSVDTPDMQARSQYYGLAIQYDKLAELIGRLRGFENFLQPRPFAQLVSACASGYVVMINVHTSRCDALILHQPGDVRHVPLLSFSFNWAKKLQEKLYDALSTANDEEEGEREIIHKRNHTGHEVLAEILAALWREVVQPVLEAIRQLLLTTPVSSGTLPHITWCPTGPLAFLPLHAAGIYTDKDHPEILMDVAVSSYTPTLNLLLRQQMSFAKSSDSASHTRLLPKVLVVSQPITPSKPETAIPSTTLDAEFISSLFPLSTRILAGHEATVDTVLEDMAAYDWVHLAYHGIQNPHDPMQSAFALHDGPLSLAALMNKALPHAELAVLSACQTTTGEEKSSEETVRLVAAMLNVGFKSVVGTMWSISDRAALEMAKIFYKELRGQVEAGGVIRPAYALHEAIKVLRQTEDLIQWVPFVHFGL</sequence>
<proteinExistence type="predicted"/>
<accession>A0ACB8TYL2</accession>
<comment type="caution">
    <text evidence="1">The sequence shown here is derived from an EMBL/GenBank/DDBJ whole genome shotgun (WGS) entry which is preliminary data.</text>
</comment>
<evidence type="ECO:0000313" key="2">
    <source>
        <dbReference type="Proteomes" id="UP001055072"/>
    </source>
</evidence>
<gene>
    <name evidence="1" type="ORF">BDY19DRAFT_907835</name>
</gene>
<evidence type="ECO:0000313" key="1">
    <source>
        <dbReference type="EMBL" id="KAI0086954.1"/>
    </source>
</evidence>
<name>A0ACB8TYL2_9APHY</name>
<organism evidence="1 2">
    <name type="scientific">Irpex rosettiformis</name>
    <dbReference type="NCBI Taxonomy" id="378272"/>
    <lineage>
        <taxon>Eukaryota</taxon>
        <taxon>Fungi</taxon>
        <taxon>Dikarya</taxon>
        <taxon>Basidiomycota</taxon>
        <taxon>Agaricomycotina</taxon>
        <taxon>Agaricomycetes</taxon>
        <taxon>Polyporales</taxon>
        <taxon>Irpicaceae</taxon>
        <taxon>Irpex</taxon>
    </lineage>
</organism>
<reference evidence="1" key="1">
    <citation type="journal article" date="2021" name="Environ. Microbiol.">
        <title>Gene family expansions and transcriptome signatures uncover fungal adaptations to wood decay.</title>
        <authorList>
            <person name="Hage H."/>
            <person name="Miyauchi S."/>
            <person name="Viragh M."/>
            <person name="Drula E."/>
            <person name="Min B."/>
            <person name="Chaduli D."/>
            <person name="Navarro D."/>
            <person name="Favel A."/>
            <person name="Norest M."/>
            <person name="Lesage-Meessen L."/>
            <person name="Balint B."/>
            <person name="Merenyi Z."/>
            <person name="de Eugenio L."/>
            <person name="Morin E."/>
            <person name="Martinez A.T."/>
            <person name="Baldrian P."/>
            <person name="Stursova M."/>
            <person name="Martinez M.J."/>
            <person name="Novotny C."/>
            <person name="Magnuson J.K."/>
            <person name="Spatafora J.W."/>
            <person name="Maurice S."/>
            <person name="Pangilinan J."/>
            <person name="Andreopoulos W."/>
            <person name="LaButti K."/>
            <person name="Hundley H."/>
            <person name="Na H."/>
            <person name="Kuo A."/>
            <person name="Barry K."/>
            <person name="Lipzen A."/>
            <person name="Henrissat B."/>
            <person name="Riley R."/>
            <person name="Ahrendt S."/>
            <person name="Nagy L.G."/>
            <person name="Grigoriev I.V."/>
            <person name="Martin F."/>
            <person name="Rosso M.N."/>
        </authorList>
    </citation>
    <scope>NUCLEOTIDE SEQUENCE</scope>
    <source>
        <strain evidence="1">CBS 384.51</strain>
    </source>
</reference>
<dbReference type="Proteomes" id="UP001055072">
    <property type="component" value="Unassembled WGS sequence"/>
</dbReference>